<evidence type="ECO:0000256" key="10">
    <source>
        <dbReference type="ARBA" id="ARBA00082306"/>
    </source>
</evidence>
<proteinExistence type="predicted"/>
<dbReference type="OMA" id="SCHKENI"/>
<comment type="catalytic activity">
    <reaction evidence="1">
        <text>a 1,2-diacyl-sn-glycero-3-phospho-(1D-myo-inositol 4-phosphate) + ATP = a 1,2-diacyl-sn-glycero-3-phospho-(1D-myo-inositol-4,5-bisphosphate) + ADP + H(+)</text>
        <dbReference type="Rhea" id="RHEA:14425"/>
        <dbReference type="ChEBI" id="CHEBI:15378"/>
        <dbReference type="ChEBI" id="CHEBI:30616"/>
        <dbReference type="ChEBI" id="CHEBI:58178"/>
        <dbReference type="ChEBI" id="CHEBI:58456"/>
        <dbReference type="ChEBI" id="CHEBI:456216"/>
        <dbReference type="EC" id="2.7.1.68"/>
    </reaction>
</comment>
<dbReference type="Gene3D" id="3.30.800.10">
    <property type="entry name" value="Phosphatidylinositol Phosphate Kinase II Beta"/>
    <property type="match status" value="1"/>
</dbReference>
<evidence type="ECO:0000256" key="12">
    <source>
        <dbReference type="SAM" id="MobiDB-lite"/>
    </source>
</evidence>
<dbReference type="InterPro" id="IPR027484">
    <property type="entry name" value="PInositol-4-P-5-kinase_N"/>
</dbReference>
<dbReference type="GO" id="GO:0016308">
    <property type="term" value="F:1-phosphatidylinositol-4-phosphate 5-kinase activity"/>
    <property type="evidence" value="ECO:0007669"/>
    <property type="project" value="UniProtKB-EC"/>
</dbReference>
<evidence type="ECO:0000256" key="4">
    <source>
        <dbReference type="ARBA" id="ARBA00022679"/>
    </source>
</evidence>
<keyword evidence="15" id="KW-1185">Reference proteome</keyword>
<accession>A0A168LU71</accession>
<sequence length="685" mass="78422">MSLASLSHHPLPDQQSKQPSYGSNQDQQHVLAPTAATNLYSQHHYNQQKQQKLHQDQDEQQYTSPIDLVAEPLDLSPPTTPLPSTKSNTHGDSLRDPLMGANHNKPAMKPLPFDVQALHERTLHQFHRQGDDDITFKRHSTHDAIIHAKRRDTTMGILPLHPSEYDTSSILPSVNSDSGAPSIHGAPQSANTTNPNDTVATVARHGSTSTLTRHNTTGHVLQKHKLNGKKQVTELSEEFQKELTARRKAFRRLSRKKKDVDDDDDRVMIGTRIGEGHQNYVLMYNMLTGIRIAVGRVSAKMDRPLVLEDFSAAHKLAFDVTGDELTPGAKYDFKFKDYAPWVFRHLREQFGIDPADYLISLTSKYILSELGSPGKSGSFFYYSRDYRFIIKTIHHTEHKFMRKILKQYHDHVTNNPNTLLCRYYGLHRVKLPRGRKIHFVVMGNVFPPNKDVHETYDLKGSTIGRLLPEEEIKRNPSAVMKDLNWESRKRKLQLGPQKRGMFVKQLVRDVRLLVHLNIMDYSLLIGVHDMLRGNKDNVRDSTLHAFQPDTKRVERRDTLMKRRQSKAQVVRKAIAQANPDKLDLSELPEDPEERRNCVFYSDEGGFQATDEMDQPTGMLYFMGIIDILTPYDTKKKTEHMFKSLTQDKAAISSVKPSVYGDRFMGFMAKTLEHNQDIPQEYHMSS</sequence>
<evidence type="ECO:0000256" key="7">
    <source>
        <dbReference type="ARBA" id="ARBA00022840"/>
    </source>
</evidence>
<dbReference type="InParanoid" id="A0A168LU71"/>
<organism evidence="14">
    <name type="scientific">Absidia glauca</name>
    <name type="common">Pin mould</name>
    <dbReference type="NCBI Taxonomy" id="4829"/>
    <lineage>
        <taxon>Eukaryota</taxon>
        <taxon>Fungi</taxon>
        <taxon>Fungi incertae sedis</taxon>
        <taxon>Mucoromycota</taxon>
        <taxon>Mucoromycotina</taxon>
        <taxon>Mucoromycetes</taxon>
        <taxon>Mucorales</taxon>
        <taxon>Cunninghamellaceae</taxon>
        <taxon>Absidia</taxon>
    </lineage>
</organism>
<dbReference type="GO" id="GO:0005886">
    <property type="term" value="C:plasma membrane"/>
    <property type="evidence" value="ECO:0007669"/>
    <property type="project" value="TreeGrafter"/>
</dbReference>
<dbReference type="GO" id="GO:0046854">
    <property type="term" value="P:phosphatidylinositol phosphate biosynthetic process"/>
    <property type="evidence" value="ECO:0007669"/>
    <property type="project" value="UniProtKB-ARBA"/>
</dbReference>
<feature type="compositionally biased region" description="Polar residues" evidence="12">
    <location>
        <begin position="13"/>
        <end position="28"/>
    </location>
</feature>
<feature type="region of interest" description="Disordered" evidence="12">
    <location>
        <begin position="1"/>
        <end position="39"/>
    </location>
</feature>
<dbReference type="CDD" id="cd17303">
    <property type="entry name" value="PIPKc_PIP5K_yeast_like"/>
    <property type="match status" value="1"/>
</dbReference>
<dbReference type="Gene3D" id="3.30.810.10">
    <property type="entry name" value="2-Layer Sandwich"/>
    <property type="match status" value="1"/>
</dbReference>
<evidence type="ECO:0000256" key="2">
    <source>
        <dbReference type="ARBA" id="ARBA00012172"/>
    </source>
</evidence>
<feature type="region of interest" description="Disordered" evidence="12">
    <location>
        <begin position="71"/>
        <end position="93"/>
    </location>
</feature>
<evidence type="ECO:0000313" key="14">
    <source>
        <dbReference type="EMBL" id="SAL97511.1"/>
    </source>
</evidence>
<dbReference type="PANTHER" id="PTHR23086">
    <property type="entry name" value="PHOSPHATIDYLINOSITOL-4-PHOSPHATE 5-KINASE"/>
    <property type="match status" value="1"/>
</dbReference>
<dbReference type="EC" id="2.7.1.68" evidence="2"/>
<evidence type="ECO:0000256" key="11">
    <source>
        <dbReference type="PROSITE-ProRule" id="PRU00781"/>
    </source>
</evidence>
<dbReference type="InterPro" id="IPR023610">
    <property type="entry name" value="PInositol-4/5-P-5/4-kinase"/>
</dbReference>
<evidence type="ECO:0000313" key="15">
    <source>
        <dbReference type="Proteomes" id="UP000078561"/>
    </source>
</evidence>
<keyword evidence="5 11" id="KW-0547">Nucleotide-binding</keyword>
<dbReference type="FunCoup" id="A0A168LU71">
    <property type="interactions" value="513"/>
</dbReference>
<name>A0A168LU71_ABSGL</name>
<dbReference type="PANTHER" id="PTHR23086:SF8">
    <property type="entry name" value="PHOSPHATIDYLINOSITOL 5-PHOSPHATE 4-KINASE, ISOFORM A"/>
    <property type="match status" value="1"/>
</dbReference>
<dbReference type="STRING" id="4829.A0A168LU71"/>
<dbReference type="FunFam" id="3.30.800.10:FF:000009">
    <property type="entry name" value="Phosphatidylinositol 4-phosphate 5-kinase its3"/>
    <property type="match status" value="1"/>
</dbReference>
<dbReference type="AlphaFoldDB" id="A0A168LU71"/>
<evidence type="ECO:0000256" key="1">
    <source>
        <dbReference type="ARBA" id="ARBA00000444"/>
    </source>
</evidence>
<dbReference type="InterPro" id="IPR002498">
    <property type="entry name" value="PInositol-4-P-4/5-kinase_core"/>
</dbReference>
<dbReference type="SMART" id="SM00330">
    <property type="entry name" value="PIPKc"/>
    <property type="match status" value="1"/>
</dbReference>
<dbReference type="Pfam" id="PF01504">
    <property type="entry name" value="PIP5K"/>
    <property type="match status" value="1"/>
</dbReference>
<feature type="compositionally biased region" description="Low complexity" evidence="12">
    <location>
        <begin position="72"/>
        <end position="87"/>
    </location>
</feature>
<evidence type="ECO:0000256" key="9">
    <source>
        <dbReference type="ARBA" id="ARBA00080374"/>
    </source>
</evidence>
<keyword evidence="4 11" id="KW-0808">Transferase</keyword>
<dbReference type="OrthoDB" id="20783at2759"/>
<evidence type="ECO:0000256" key="3">
    <source>
        <dbReference type="ARBA" id="ARBA00022553"/>
    </source>
</evidence>
<evidence type="ECO:0000256" key="5">
    <source>
        <dbReference type="ARBA" id="ARBA00022741"/>
    </source>
</evidence>
<protein>
    <recommendedName>
        <fullName evidence="2">1-phosphatidylinositol-4-phosphate 5-kinase</fullName>
        <ecNumber evidence="2">2.7.1.68</ecNumber>
    </recommendedName>
    <alternativeName>
        <fullName evidence="10">1-phosphatidylinositol 4-phosphate kinase</fullName>
    </alternativeName>
    <alternativeName>
        <fullName evidence="8">Diphosphoinositide kinase</fullName>
    </alternativeName>
    <alternativeName>
        <fullName evidence="9">PIP5K</fullName>
    </alternativeName>
</protein>
<dbReference type="SUPFAM" id="SSF56104">
    <property type="entry name" value="SAICAR synthase-like"/>
    <property type="match status" value="1"/>
</dbReference>
<dbReference type="PROSITE" id="PS51455">
    <property type="entry name" value="PIPK"/>
    <property type="match status" value="1"/>
</dbReference>
<keyword evidence="7 11" id="KW-0067">ATP-binding</keyword>
<evidence type="ECO:0000259" key="13">
    <source>
        <dbReference type="PROSITE" id="PS51455"/>
    </source>
</evidence>
<reference evidence="14" key="1">
    <citation type="submission" date="2016-04" db="EMBL/GenBank/DDBJ databases">
        <authorList>
            <person name="Evans L.H."/>
            <person name="Alamgir A."/>
            <person name="Owens N."/>
            <person name="Weber N.D."/>
            <person name="Virtaneva K."/>
            <person name="Barbian K."/>
            <person name="Babar A."/>
            <person name="Rosenke K."/>
        </authorList>
    </citation>
    <scope>NUCLEOTIDE SEQUENCE [LARGE SCALE GENOMIC DNA]</scope>
    <source>
        <strain evidence="14">CBS 101.48</strain>
    </source>
</reference>
<gene>
    <name evidence="14" type="primary">ABSGL_03008.1 scaffold 4097</name>
</gene>
<dbReference type="InterPro" id="IPR027483">
    <property type="entry name" value="PInositol-4-P-4/5-kinase_C_sf"/>
</dbReference>
<evidence type="ECO:0000256" key="6">
    <source>
        <dbReference type="ARBA" id="ARBA00022777"/>
    </source>
</evidence>
<evidence type="ECO:0000256" key="8">
    <source>
        <dbReference type="ARBA" id="ARBA00078403"/>
    </source>
</evidence>
<feature type="region of interest" description="Disordered" evidence="12">
    <location>
        <begin position="177"/>
        <end position="196"/>
    </location>
</feature>
<dbReference type="GO" id="GO:0005524">
    <property type="term" value="F:ATP binding"/>
    <property type="evidence" value="ECO:0007669"/>
    <property type="project" value="UniProtKB-UniRule"/>
</dbReference>
<dbReference type="Proteomes" id="UP000078561">
    <property type="component" value="Unassembled WGS sequence"/>
</dbReference>
<feature type="domain" description="PIPK" evidence="13">
    <location>
        <begin position="276"/>
        <end position="671"/>
    </location>
</feature>
<keyword evidence="3" id="KW-0597">Phosphoprotein</keyword>
<dbReference type="EMBL" id="LT551811">
    <property type="protein sequence ID" value="SAL97511.1"/>
    <property type="molecule type" value="Genomic_DNA"/>
</dbReference>
<keyword evidence="6 11" id="KW-0418">Kinase</keyword>